<organism evidence="1 2">
    <name type="scientific">Chryseolinea serpens</name>
    <dbReference type="NCBI Taxonomy" id="947013"/>
    <lineage>
        <taxon>Bacteria</taxon>
        <taxon>Pseudomonadati</taxon>
        <taxon>Bacteroidota</taxon>
        <taxon>Cytophagia</taxon>
        <taxon>Cytophagales</taxon>
        <taxon>Fulvivirgaceae</taxon>
        <taxon>Chryseolinea</taxon>
    </lineage>
</organism>
<proteinExistence type="predicted"/>
<dbReference type="Gene3D" id="3.90.280.10">
    <property type="entry name" value="PEBP-like"/>
    <property type="match status" value="1"/>
</dbReference>
<dbReference type="InterPro" id="IPR005247">
    <property type="entry name" value="YbhB_YbcL/LppC-like"/>
</dbReference>
<dbReference type="SUPFAM" id="SSF49777">
    <property type="entry name" value="PEBP-like"/>
    <property type="match status" value="1"/>
</dbReference>
<dbReference type="Proteomes" id="UP000184212">
    <property type="component" value="Unassembled WGS sequence"/>
</dbReference>
<dbReference type="EMBL" id="FQWQ01000006">
    <property type="protein sequence ID" value="SHH97232.1"/>
    <property type="molecule type" value="Genomic_DNA"/>
</dbReference>
<dbReference type="STRING" id="947013.SAMN04488109_6366"/>
<dbReference type="AlphaFoldDB" id="A0A1M5XC53"/>
<reference evidence="1 2" key="1">
    <citation type="submission" date="2016-11" db="EMBL/GenBank/DDBJ databases">
        <authorList>
            <person name="Jaros S."/>
            <person name="Januszkiewicz K."/>
            <person name="Wedrychowicz H."/>
        </authorList>
    </citation>
    <scope>NUCLEOTIDE SEQUENCE [LARGE SCALE GENOMIC DNA]</scope>
    <source>
        <strain evidence="1 2">DSM 24574</strain>
    </source>
</reference>
<dbReference type="InterPro" id="IPR008914">
    <property type="entry name" value="PEBP"/>
</dbReference>
<dbReference type="CDD" id="cd00865">
    <property type="entry name" value="PEBP_bact_arch"/>
    <property type="match status" value="1"/>
</dbReference>
<accession>A0A1M5XC53</accession>
<dbReference type="PANTHER" id="PTHR30289:SF1">
    <property type="entry name" value="PEBP (PHOSPHATIDYLETHANOLAMINE-BINDING PROTEIN) FAMILY PROTEIN"/>
    <property type="match status" value="1"/>
</dbReference>
<sequence>MSPFTLFHINTTTLNIHSAAFTHNGYIPAKYTCDGAGINPPLTLGDIPENVQTLALIVEDPDAPHGTFDHWLLWNIAPTNTIEENSVPGEEGLNSKQKIGYTGPCPPQGAHHYHFRLFALDTILDLPGGVDKHTLLKAMDGHVIGTGELIGLYKRQ</sequence>
<dbReference type="Pfam" id="PF01161">
    <property type="entry name" value="PBP"/>
    <property type="match status" value="1"/>
</dbReference>
<protein>
    <submittedName>
        <fullName evidence="1">Phospholipid-binding protein, PBP family</fullName>
    </submittedName>
</protein>
<dbReference type="PANTHER" id="PTHR30289">
    <property type="entry name" value="UNCHARACTERIZED PROTEIN YBCL-RELATED"/>
    <property type="match status" value="1"/>
</dbReference>
<dbReference type="InterPro" id="IPR036610">
    <property type="entry name" value="PEBP-like_sf"/>
</dbReference>
<evidence type="ECO:0000313" key="1">
    <source>
        <dbReference type="EMBL" id="SHH97232.1"/>
    </source>
</evidence>
<dbReference type="OrthoDB" id="9797506at2"/>
<name>A0A1M5XC53_9BACT</name>
<dbReference type="NCBIfam" id="TIGR00481">
    <property type="entry name" value="YbhB/YbcL family Raf kinase inhibitor-like protein"/>
    <property type="match status" value="1"/>
</dbReference>
<evidence type="ECO:0000313" key="2">
    <source>
        <dbReference type="Proteomes" id="UP000184212"/>
    </source>
</evidence>
<gene>
    <name evidence="1" type="ORF">SAMN04488109_6366</name>
</gene>
<dbReference type="RefSeq" id="WP_073142665.1">
    <property type="nucleotide sequence ID" value="NZ_FQWQ01000006.1"/>
</dbReference>
<keyword evidence="2" id="KW-1185">Reference proteome</keyword>